<dbReference type="Gene3D" id="3.60.10.10">
    <property type="entry name" value="Endonuclease/exonuclease/phosphatase"/>
    <property type="match status" value="1"/>
</dbReference>
<dbReference type="SUPFAM" id="SSF56219">
    <property type="entry name" value="DNase I-like"/>
    <property type="match status" value="1"/>
</dbReference>
<dbReference type="Gene3D" id="2.80.10.50">
    <property type="match status" value="1"/>
</dbReference>
<accession>A0ABV9UN80</accession>
<evidence type="ECO:0000313" key="2">
    <source>
        <dbReference type="EMBL" id="MFC4956850.1"/>
    </source>
</evidence>
<name>A0ABV9UN80_9ACTN</name>
<evidence type="ECO:0000259" key="1">
    <source>
        <dbReference type="Pfam" id="PF14200"/>
    </source>
</evidence>
<dbReference type="RefSeq" id="WP_344380172.1">
    <property type="nucleotide sequence ID" value="NZ_BAAASQ010000038.1"/>
</dbReference>
<comment type="caution">
    <text evidence="2">The sequence shown here is derived from an EMBL/GenBank/DDBJ whole genome shotgun (WGS) entry which is preliminary data.</text>
</comment>
<dbReference type="InterPro" id="IPR035992">
    <property type="entry name" value="Ricin_B-like_lectins"/>
</dbReference>
<dbReference type="CDD" id="cd00161">
    <property type="entry name" value="beta-trefoil_Ricin-like"/>
    <property type="match status" value="1"/>
</dbReference>
<dbReference type="EMBL" id="JBHSIZ010000011">
    <property type="protein sequence ID" value="MFC4956850.1"/>
    <property type="molecule type" value="Genomic_DNA"/>
</dbReference>
<proteinExistence type="predicted"/>
<gene>
    <name evidence="2" type="ORF">ACFPFX_11115</name>
</gene>
<dbReference type="SUPFAM" id="SSF50370">
    <property type="entry name" value="Ricin B-like lectins"/>
    <property type="match status" value="1"/>
</dbReference>
<organism evidence="2 3">
    <name type="scientific">Streptomyces mauvecolor</name>
    <dbReference type="NCBI Taxonomy" id="58345"/>
    <lineage>
        <taxon>Bacteria</taxon>
        <taxon>Bacillati</taxon>
        <taxon>Actinomycetota</taxon>
        <taxon>Actinomycetes</taxon>
        <taxon>Kitasatosporales</taxon>
        <taxon>Streptomycetaceae</taxon>
        <taxon>Streptomyces</taxon>
    </lineage>
</organism>
<keyword evidence="3" id="KW-1185">Reference proteome</keyword>
<sequence length="294" mass="32533">MNIPSAYRPALGVIDRTNSILFASLHAQSGNGNDAGALLRLVAFTAAVQHVTNWEALGDFNRSPQRWDELNPPSDYRVYNPDQPTFRTGEEYDHMVANLTTDRWQIAVQPNPGSGHWPVHFSALRGTAGPRSFTVTGDNSGLLLSLNHNATINGMDVWQYPDVESAAQRWFLEPVGRQGSDGNALYRLVSAASHTPKCLDIHRGQQSTEGDYFDIWDCHGAQGEPTPGGYQHDTQNFTLEHPDQRAPLSDRRPLGFRGRSSHGWVYVAADHLDDAVLNNWLRAAREAAAKPSPE</sequence>
<protein>
    <submittedName>
        <fullName evidence="2">RICIN domain-containing protein</fullName>
    </submittedName>
</protein>
<dbReference type="Pfam" id="PF14200">
    <property type="entry name" value="RicinB_lectin_2"/>
    <property type="match status" value="1"/>
</dbReference>
<dbReference type="Proteomes" id="UP001595834">
    <property type="component" value="Unassembled WGS sequence"/>
</dbReference>
<dbReference type="InterPro" id="IPR036691">
    <property type="entry name" value="Endo/exonu/phosph_ase_sf"/>
</dbReference>
<feature type="domain" description="Ricin B lectin" evidence="1">
    <location>
        <begin position="126"/>
        <end position="211"/>
    </location>
</feature>
<reference evidence="3" key="1">
    <citation type="journal article" date="2019" name="Int. J. Syst. Evol. Microbiol.">
        <title>The Global Catalogue of Microorganisms (GCM) 10K type strain sequencing project: providing services to taxonomists for standard genome sequencing and annotation.</title>
        <authorList>
            <consortium name="The Broad Institute Genomics Platform"/>
            <consortium name="The Broad Institute Genome Sequencing Center for Infectious Disease"/>
            <person name="Wu L."/>
            <person name="Ma J."/>
        </authorList>
    </citation>
    <scope>NUCLEOTIDE SEQUENCE [LARGE SCALE GENOMIC DNA]</scope>
    <source>
        <strain evidence="3">CCM 7224</strain>
    </source>
</reference>
<dbReference type="InterPro" id="IPR000772">
    <property type="entry name" value="Ricin_B_lectin"/>
</dbReference>
<evidence type="ECO:0000313" key="3">
    <source>
        <dbReference type="Proteomes" id="UP001595834"/>
    </source>
</evidence>